<proteinExistence type="predicted"/>
<organism evidence="1">
    <name type="scientific">Caulobacter sp. 602-2</name>
    <dbReference type="NCBI Taxonomy" id="2710887"/>
    <lineage>
        <taxon>Bacteria</taxon>
        <taxon>Pseudomonadati</taxon>
        <taxon>Pseudomonadota</taxon>
        <taxon>Alphaproteobacteria</taxon>
        <taxon>Caulobacterales</taxon>
        <taxon>Caulobacteraceae</taxon>
        <taxon>Caulobacter</taxon>
    </lineage>
</organism>
<accession>A0A6G4QV42</accession>
<sequence>MAVIWPTLSRIKSPLTIICRRCGNQAVWPRDKAIISLGGHTQPHTIRAKLRCSRRGARGPEGLIETDAVL</sequence>
<dbReference type="RefSeq" id="WP_165257190.1">
    <property type="nucleotide sequence ID" value="NZ_JAAKGT010000002.1"/>
</dbReference>
<evidence type="ECO:0000313" key="1">
    <source>
        <dbReference type="EMBL" id="NGM49309.1"/>
    </source>
</evidence>
<dbReference type="AlphaFoldDB" id="A0A6G4QV42"/>
<reference evidence="1" key="1">
    <citation type="submission" date="2020-02" db="EMBL/GenBank/DDBJ databases">
        <authorList>
            <person name="Gao J."/>
            <person name="Sun J."/>
        </authorList>
    </citation>
    <scope>NUCLEOTIDE SEQUENCE</scope>
    <source>
        <strain evidence="1">602-2</strain>
    </source>
</reference>
<gene>
    <name evidence="1" type="ORF">G5B46_06795</name>
</gene>
<name>A0A6G4QV42_9CAUL</name>
<comment type="caution">
    <text evidence="1">The sequence shown here is derived from an EMBL/GenBank/DDBJ whole genome shotgun (WGS) entry which is preliminary data.</text>
</comment>
<dbReference type="EMBL" id="JAAKGT010000002">
    <property type="protein sequence ID" value="NGM49309.1"/>
    <property type="molecule type" value="Genomic_DNA"/>
</dbReference>
<protein>
    <submittedName>
        <fullName evidence="1">Uncharacterized protein</fullName>
    </submittedName>
</protein>